<keyword evidence="2" id="KW-0812">Transmembrane</keyword>
<feature type="transmembrane region" description="Helical" evidence="2">
    <location>
        <begin position="91"/>
        <end position="112"/>
    </location>
</feature>
<feature type="transmembrane region" description="Helical" evidence="2">
    <location>
        <begin position="25"/>
        <end position="46"/>
    </location>
</feature>
<sequence length="380" mass="40557">MNVERTAVAQATLARGSHELRRMCVWDRAAIILLGAAGFAFSYDALRQVAIAIHARPSLSYLFPVFIDGFIAYGVRALVLLRHSGFGARMYAWFLFLAATGSSLWANALHAITLNRGPQSGSSALHLEDRVVGVLSTLAPLALAGSVHLYIIMARTAESSVPDRFKTRPEPVREAVRTERTSATEDQFERGWSGAAPASESVAVPGSSAADGRDPGSTDGQRASLDKGNPPASVHPRDAEGWPSASREHVESVPDGRPRPAGPEGTSVPDGSPVPADRTEDQSPDHGTANPLADEDMVPVPDGGEASEDREIADDWKERLLPVAREAAQQAGKITRDAIKYAVRAREQVGNDRMGELLAALHEEAEAAQNRAPVTVSSVL</sequence>
<dbReference type="AlphaFoldDB" id="Q1EQR2"/>
<feature type="compositionally biased region" description="Basic and acidic residues" evidence="1">
    <location>
        <begin position="235"/>
        <end position="258"/>
    </location>
</feature>
<dbReference type="Pfam" id="PF10935">
    <property type="entry name" value="DUF2637"/>
    <property type="match status" value="1"/>
</dbReference>
<keyword evidence="2" id="KW-1133">Transmembrane helix</keyword>
<reference evidence="3" key="1">
    <citation type="journal article" date="2006" name="Proc. Natl. Acad. Sci. U.S.A.">
        <title>Amplification of the entire kanamycin biosynthetic gene cluster during empirical strain improvement of Streptomyces kanamyceticus.</title>
        <authorList>
            <person name="Yanai K."/>
            <person name="Murakami T."/>
            <person name="Bibb M."/>
        </authorList>
    </citation>
    <scope>NUCLEOTIDE SEQUENCE</scope>
    <source>
        <strain evidence="3">NBRC 13414</strain>
    </source>
</reference>
<dbReference type="EMBL" id="AB254080">
    <property type="protein sequence ID" value="BAE95458.1"/>
    <property type="molecule type" value="Genomic_DNA"/>
</dbReference>
<feature type="compositionally biased region" description="Basic and acidic residues" evidence="1">
    <location>
        <begin position="162"/>
        <end position="189"/>
    </location>
</feature>
<evidence type="ECO:0008006" key="4">
    <source>
        <dbReference type="Google" id="ProtNLM"/>
    </source>
</evidence>
<proteinExistence type="predicted"/>
<dbReference type="RefSeq" id="WP_079043374.1">
    <property type="nucleotide sequence ID" value="NZ_CP023699.1"/>
</dbReference>
<feature type="transmembrane region" description="Helical" evidence="2">
    <location>
        <begin position="58"/>
        <end position="79"/>
    </location>
</feature>
<keyword evidence="2" id="KW-0472">Membrane</keyword>
<feature type="transmembrane region" description="Helical" evidence="2">
    <location>
        <begin position="132"/>
        <end position="152"/>
    </location>
</feature>
<evidence type="ECO:0000256" key="2">
    <source>
        <dbReference type="SAM" id="Phobius"/>
    </source>
</evidence>
<name>Q1EQR2_STRKN</name>
<accession>Q1EQR2</accession>
<organism evidence="3">
    <name type="scientific">Streptomyces kanamyceticus</name>
    <dbReference type="NCBI Taxonomy" id="1967"/>
    <lineage>
        <taxon>Bacteria</taxon>
        <taxon>Bacillati</taxon>
        <taxon>Actinomycetota</taxon>
        <taxon>Actinomycetes</taxon>
        <taxon>Kitasatosporales</taxon>
        <taxon>Streptomycetaceae</taxon>
        <taxon>Streptomyces</taxon>
    </lineage>
</organism>
<evidence type="ECO:0000256" key="1">
    <source>
        <dbReference type="SAM" id="MobiDB-lite"/>
    </source>
</evidence>
<protein>
    <recommendedName>
        <fullName evidence="4">DUF2637 domain-containing protein</fullName>
    </recommendedName>
</protein>
<evidence type="ECO:0000313" key="3">
    <source>
        <dbReference type="EMBL" id="BAE95458.1"/>
    </source>
</evidence>
<dbReference type="InterPro" id="IPR021235">
    <property type="entry name" value="DUF2637"/>
</dbReference>
<feature type="region of interest" description="Disordered" evidence="1">
    <location>
        <begin position="162"/>
        <end position="314"/>
    </location>
</feature>